<feature type="region of interest" description="Disordered" evidence="1">
    <location>
        <begin position="268"/>
        <end position="289"/>
    </location>
</feature>
<organism evidence="3 4">
    <name type="scientific">Auxenochlorella protothecoides</name>
    <name type="common">Green microalga</name>
    <name type="synonym">Chlorella protothecoides</name>
    <dbReference type="NCBI Taxonomy" id="3075"/>
    <lineage>
        <taxon>Eukaryota</taxon>
        <taxon>Viridiplantae</taxon>
        <taxon>Chlorophyta</taxon>
        <taxon>core chlorophytes</taxon>
        <taxon>Trebouxiophyceae</taxon>
        <taxon>Chlorellales</taxon>
        <taxon>Chlorellaceae</taxon>
        <taxon>Auxenochlorella</taxon>
    </lineage>
</organism>
<dbReference type="GO" id="GO:0016887">
    <property type="term" value="F:ATP hydrolysis activity"/>
    <property type="evidence" value="ECO:0007669"/>
    <property type="project" value="InterPro"/>
</dbReference>
<dbReference type="eggNOG" id="KOG0745">
    <property type="taxonomic scope" value="Eukaryota"/>
</dbReference>
<dbReference type="RefSeq" id="XP_011400985.1">
    <property type="nucleotide sequence ID" value="XM_011402683.1"/>
</dbReference>
<feature type="compositionally biased region" description="Basic and acidic residues" evidence="1">
    <location>
        <begin position="274"/>
        <end position="283"/>
    </location>
</feature>
<dbReference type="GO" id="GO:0051603">
    <property type="term" value="P:proteolysis involved in protein catabolic process"/>
    <property type="evidence" value="ECO:0007669"/>
    <property type="project" value="TreeGrafter"/>
</dbReference>
<feature type="domain" description="AAA+ ATPase" evidence="2">
    <location>
        <begin position="18"/>
        <end position="168"/>
    </location>
</feature>
<keyword evidence="3" id="KW-0645">Protease</keyword>
<dbReference type="Gene3D" id="1.10.8.60">
    <property type="match status" value="1"/>
</dbReference>
<dbReference type="GO" id="GO:0005759">
    <property type="term" value="C:mitochondrial matrix"/>
    <property type="evidence" value="ECO:0007669"/>
    <property type="project" value="TreeGrafter"/>
</dbReference>
<dbReference type="Pfam" id="PF07724">
    <property type="entry name" value="AAA_2"/>
    <property type="match status" value="1"/>
</dbReference>
<evidence type="ECO:0000256" key="1">
    <source>
        <dbReference type="SAM" id="MobiDB-lite"/>
    </source>
</evidence>
<dbReference type="STRING" id="3075.A0A087SQH4"/>
<keyword evidence="3" id="KW-0067">ATP-binding</keyword>
<dbReference type="GO" id="GO:0005524">
    <property type="term" value="F:ATP binding"/>
    <property type="evidence" value="ECO:0007669"/>
    <property type="project" value="UniProtKB-KW"/>
</dbReference>
<dbReference type="InterPro" id="IPR027417">
    <property type="entry name" value="P-loop_NTPase"/>
</dbReference>
<accession>A0A087SQH4</accession>
<dbReference type="EMBL" id="KL662160">
    <property type="protein sequence ID" value="KFM27978.1"/>
    <property type="molecule type" value="Genomic_DNA"/>
</dbReference>
<dbReference type="KEGG" id="apro:F751_0664"/>
<dbReference type="InterPro" id="IPR003959">
    <property type="entry name" value="ATPase_AAA_core"/>
</dbReference>
<proteinExistence type="predicted"/>
<reference evidence="3 4" key="1">
    <citation type="journal article" date="2014" name="BMC Genomics">
        <title>Oil accumulation mechanisms of the oleaginous microalga Chlorella protothecoides revealed through its genome, transcriptomes, and proteomes.</title>
        <authorList>
            <person name="Gao C."/>
            <person name="Wang Y."/>
            <person name="Shen Y."/>
            <person name="Yan D."/>
            <person name="He X."/>
            <person name="Dai J."/>
            <person name="Wu Q."/>
        </authorList>
    </citation>
    <scope>NUCLEOTIDE SEQUENCE [LARGE SCALE GENOMIC DNA]</scope>
    <source>
        <strain evidence="3 4">0710</strain>
    </source>
</reference>
<dbReference type="InterPro" id="IPR003593">
    <property type="entry name" value="AAA+_ATPase"/>
</dbReference>
<dbReference type="Gene3D" id="3.40.50.300">
    <property type="entry name" value="P-loop containing nucleotide triphosphate hydrolases"/>
    <property type="match status" value="1"/>
</dbReference>
<dbReference type="OrthoDB" id="513681at2759"/>
<dbReference type="GO" id="GO:0008233">
    <property type="term" value="F:peptidase activity"/>
    <property type="evidence" value="ECO:0007669"/>
    <property type="project" value="UniProtKB-KW"/>
</dbReference>
<evidence type="ECO:0000313" key="3">
    <source>
        <dbReference type="EMBL" id="KFM27978.1"/>
    </source>
</evidence>
<evidence type="ECO:0000259" key="2">
    <source>
        <dbReference type="SMART" id="SM00382"/>
    </source>
</evidence>
<dbReference type="InterPro" id="IPR050052">
    <property type="entry name" value="ATP-dep_Clp_protease_ClpX"/>
</dbReference>
<dbReference type="Proteomes" id="UP000028924">
    <property type="component" value="Unassembled WGS sequence"/>
</dbReference>
<name>A0A087SQH4_AUXPR</name>
<dbReference type="SUPFAM" id="SSF52540">
    <property type="entry name" value="P-loop containing nucleoside triphosphate hydrolases"/>
    <property type="match status" value="1"/>
</dbReference>
<keyword evidence="3" id="KW-0378">Hydrolase</keyword>
<protein>
    <submittedName>
        <fullName evidence="3">ATP-dependent Clp protease ATP-binding subunit ClpX</fullName>
    </submittedName>
</protein>
<gene>
    <name evidence="3" type="ORF">F751_0664</name>
</gene>
<keyword evidence="3" id="KW-0547">Nucleotide-binding</keyword>
<dbReference type="PANTHER" id="PTHR48102:SF7">
    <property type="entry name" value="ATP-DEPENDENT CLP PROTEASE ATP-BINDING SUBUNIT CLPX-LIKE, MITOCHONDRIAL"/>
    <property type="match status" value="1"/>
</dbReference>
<dbReference type="GeneID" id="23612055"/>
<dbReference type="AlphaFoldDB" id="A0A087SQH4"/>
<dbReference type="PANTHER" id="PTHR48102">
    <property type="entry name" value="ATP-DEPENDENT CLP PROTEASE ATP-BINDING SUBUNIT CLPX-LIKE, MITOCHONDRIAL-RELATED"/>
    <property type="match status" value="1"/>
</dbReference>
<sequence>MTPPGRAHPRRAPAQPLDKSNVLILGPSGCGKTLLARTLARLVDVPFAMADATTLTQAGYVGEDVESILHKLYQASGFDVAAAQTGIVYIDEVDKITRRAEGVTVTRDVSGEGVQQALLRMLEGSVVNVPEKGGRKNPRGDTVQIDTSDVLFICGGAFRDLIHYGLIPEFVGRFPVVSALQALTEAELARVLTEPRSALVRQYDRMLAASGAGFARLLLEAMFDAPEPEVDGVLVDADADQAVVHVCRGAGALTAALEARGLRAGAGGVAQPLRSEHERDPEPRAVFAS</sequence>
<dbReference type="SMART" id="SM00382">
    <property type="entry name" value="AAA"/>
    <property type="match status" value="1"/>
</dbReference>
<evidence type="ECO:0000313" key="4">
    <source>
        <dbReference type="Proteomes" id="UP000028924"/>
    </source>
</evidence>
<keyword evidence="4" id="KW-1185">Reference proteome</keyword>